<proteinExistence type="inferred from homology"/>
<dbReference type="GO" id="GO:0016020">
    <property type="term" value="C:membrane"/>
    <property type="evidence" value="ECO:0007669"/>
    <property type="project" value="UniProtKB-SubCell"/>
</dbReference>
<dbReference type="SUPFAM" id="SSF144091">
    <property type="entry name" value="Rhomboid-like"/>
    <property type="match status" value="1"/>
</dbReference>
<dbReference type="PANTHER" id="PTHR43066">
    <property type="entry name" value="RHOMBOID-RELATED PROTEIN"/>
    <property type="match status" value="1"/>
</dbReference>
<feature type="transmembrane region" description="Helical" evidence="8">
    <location>
        <begin position="148"/>
        <end position="167"/>
    </location>
</feature>
<evidence type="ECO:0000256" key="5">
    <source>
        <dbReference type="ARBA" id="ARBA00022801"/>
    </source>
</evidence>
<accession>A0A432Y0T4</accession>
<comment type="subcellular location">
    <subcellularLocation>
        <location evidence="1">Membrane</location>
        <topology evidence="1">Multi-pass membrane protein</topology>
    </subcellularLocation>
</comment>
<dbReference type="InterPro" id="IPR035952">
    <property type="entry name" value="Rhomboid-like_sf"/>
</dbReference>
<evidence type="ECO:0000256" key="6">
    <source>
        <dbReference type="ARBA" id="ARBA00022989"/>
    </source>
</evidence>
<evidence type="ECO:0000313" key="11">
    <source>
        <dbReference type="Proteomes" id="UP000287198"/>
    </source>
</evidence>
<dbReference type="InterPro" id="IPR023826">
    <property type="entry name" value="Rhom-like_SP_proteobac"/>
</dbReference>
<evidence type="ECO:0000256" key="4">
    <source>
        <dbReference type="ARBA" id="ARBA00022692"/>
    </source>
</evidence>
<reference evidence="11" key="1">
    <citation type="journal article" date="2018" name="Front. Microbiol.">
        <title>Genome-Based Analysis Reveals the Taxonomy and Diversity of the Family Idiomarinaceae.</title>
        <authorList>
            <person name="Liu Y."/>
            <person name="Lai Q."/>
            <person name="Shao Z."/>
        </authorList>
    </citation>
    <scope>NUCLEOTIDE SEQUENCE [LARGE SCALE GENOMIC DNA]</scope>
    <source>
        <strain evidence="11">BH195</strain>
    </source>
</reference>
<keyword evidence="11" id="KW-1185">Reference proteome</keyword>
<gene>
    <name evidence="10" type="primary">rrtA</name>
    <name evidence="10" type="ORF">CWI69_03810</name>
</gene>
<feature type="domain" description="Peptidase S54 rhomboid" evidence="9">
    <location>
        <begin position="52"/>
        <end position="196"/>
    </location>
</feature>
<keyword evidence="4 8" id="KW-0812">Transmembrane</keyword>
<evidence type="ECO:0000256" key="8">
    <source>
        <dbReference type="SAM" id="Phobius"/>
    </source>
</evidence>
<dbReference type="Gene3D" id="1.20.1540.10">
    <property type="entry name" value="Rhomboid-like"/>
    <property type="match status" value="1"/>
</dbReference>
<keyword evidence="3" id="KW-0645">Protease</keyword>
<dbReference type="AlphaFoldDB" id="A0A432Y0T4"/>
<feature type="transmembrane region" description="Helical" evidence="8">
    <location>
        <begin position="179"/>
        <end position="197"/>
    </location>
</feature>
<feature type="transmembrane region" description="Helical" evidence="8">
    <location>
        <begin position="117"/>
        <end position="136"/>
    </location>
</feature>
<evidence type="ECO:0000256" key="1">
    <source>
        <dbReference type="ARBA" id="ARBA00004141"/>
    </source>
</evidence>
<evidence type="ECO:0000259" key="9">
    <source>
        <dbReference type="Pfam" id="PF01694"/>
    </source>
</evidence>
<keyword evidence="7 8" id="KW-0472">Membrane</keyword>
<organism evidence="10 11">
    <name type="scientific">Pseudidiomarina halophila</name>
    <dbReference type="NCBI Taxonomy" id="1449799"/>
    <lineage>
        <taxon>Bacteria</taxon>
        <taxon>Pseudomonadati</taxon>
        <taxon>Pseudomonadota</taxon>
        <taxon>Gammaproteobacteria</taxon>
        <taxon>Alteromonadales</taxon>
        <taxon>Idiomarinaceae</taxon>
        <taxon>Pseudidiomarina</taxon>
    </lineage>
</organism>
<name>A0A432Y0T4_9GAMM</name>
<evidence type="ECO:0000256" key="2">
    <source>
        <dbReference type="ARBA" id="ARBA00009045"/>
    </source>
</evidence>
<evidence type="ECO:0000256" key="3">
    <source>
        <dbReference type="ARBA" id="ARBA00022670"/>
    </source>
</evidence>
<evidence type="ECO:0000313" key="10">
    <source>
        <dbReference type="EMBL" id="RUO54544.1"/>
    </source>
</evidence>
<dbReference type="PANTHER" id="PTHR43066:SF1">
    <property type="entry name" value="RHOMBOID PROTEIN 2"/>
    <property type="match status" value="1"/>
</dbReference>
<dbReference type="GO" id="GO:0006508">
    <property type="term" value="P:proteolysis"/>
    <property type="evidence" value="ECO:0007669"/>
    <property type="project" value="UniProtKB-KW"/>
</dbReference>
<feature type="transmembrane region" description="Helical" evidence="8">
    <location>
        <begin position="67"/>
        <end position="85"/>
    </location>
</feature>
<dbReference type="GO" id="GO:0004252">
    <property type="term" value="F:serine-type endopeptidase activity"/>
    <property type="evidence" value="ECO:0007669"/>
    <property type="project" value="InterPro"/>
</dbReference>
<protein>
    <submittedName>
        <fullName evidence="10">Rhombosortase</fullName>
    </submittedName>
</protein>
<dbReference type="Proteomes" id="UP000287198">
    <property type="component" value="Unassembled WGS sequence"/>
</dbReference>
<dbReference type="InterPro" id="IPR022764">
    <property type="entry name" value="Peptidase_S54_rhomboid_dom"/>
</dbReference>
<feature type="transmembrane region" description="Helical" evidence="8">
    <location>
        <begin position="92"/>
        <end position="111"/>
    </location>
</feature>
<dbReference type="EMBL" id="PIPW01000001">
    <property type="protein sequence ID" value="RUO54544.1"/>
    <property type="molecule type" value="Genomic_DNA"/>
</dbReference>
<comment type="similarity">
    <text evidence="2">Belongs to the peptidase S54 family.</text>
</comment>
<comment type="caution">
    <text evidence="10">The sequence shown here is derived from an EMBL/GenBank/DDBJ whole genome shotgun (WGS) entry which is preliminary data.</text>
</comment>
<keyword evidence="5" id="KW-0378">Hydrolase</keyword>
<dbReference type="Pfam" id="PF01694">
    <property type="entry name" value="Rhomboid"/>
    <property type="match status" value="1"/>
</dbReference>
<keyword evidence="6 8" id="KW-1133">Transmembrane helix</keyword>
<evidence type="ECO:0000256" key="7">
    <source>
        <dbReference type="ARBA" id="ARBA00023136"/>
    </source>
</evidence>
<sequence>MREALTRPMSNKMQVILCGALLCLISIWAYFYQFESAQFLSRFDYHAEQIWQQPWRLVTAHFLHLSTLHWVGNVLAFAGVTIVFARHFTVRTYLNALLILTVGSAALLWFAGYQQRFVGLSAVVHGLLVMGILLEYRGDDTPAHKRLLLLALGLLLAKLAAEWLGWWTSPLTTGQDDQLWQLHGAGIICGILAWWLHNRRLAKLAQS</sequence>
<dbReference type="NCBIfam" id="TIGR03902">
    <property type="entry name" value="rhom_GG_sort"/>
    <property type="match status" value="1"/>
</dbReference>